<protein>
    <recommendedName>
        <fullName evidence="4">ABC transmembrane type-1 domain-containing protein</fullName>
    </recommendedName>
</protein>
<feature type="transmembrane region" description="Helical" evidence="1">
    <location>
        <begin position="191"/>
        <end position="211"/>
    </location>
</feature>
<keyword evidence="1" id="KW-1133">Transmembrane helix</keyword>
<keyword evidence="1" id="KW-0812">Transmembrane</keyword>
<reference evidence="2 3" key="1">
    <citation type="submission" date="2023-07" db="EMBL/GenBank/DDBJ databases">
        <title>Sequencing the genomes of 1000 actinobacteria strains.</title>
        <authorList>
            <person name="Klenk H.-P."/>
        </authorList>
    </citation>
    <scope>NUCLEOTIDE SEQUENCE [LARGE SCALE GENOMIC DNA]</scope>
    <source>
        <strain evidence="2 3">DSM 44388</strain>
    </source>
</reference>
<feature type="transmembrane region" description="Helical" evidence="1">
    <location>
        <begin position="331"/>
        <end position="348"/>
    </location>
</feature>
<evidence type="ECO:0000256" key="1">
    <source>
        <dbReference type="SAM" id="Phobius"/>
    </source>
</evidence>
<evidence type="ECO:0008006" key="4">
    <source>
        <dbReference type="Google" id="ProtNLM"/>
    </source>
</evidence>
<feature type="transmembrane region" description="Helical" evidence="1">
    <location>
        <begin position="54"/>
        <end position="75"/>
    </location>
</feature>
<keyword evidence="1" id="KW-0472">Membrane</keyword>
<dbReference type="EMBL" id="JAUSQZ010000001">
    <property type="protein sequence ID" value="MDP9828015.1"/>
    <property type="molecule type" value="Genomic_DNA"/>
</dbReference>
<organism evidence="2 3">
    <name type="scientific">Kineosporia succinea</name>
    <dbReference type="NCBI Taxonomy" id="84632"/>
    <lineage>
        <taxon>Bacteria</taxon>
        <taxon>Bacillati</taxon>
        <taxon>Actinomycetota</taxon>
        <taxon>Actinomycetes</taxon>
        <taxon>Kineosporiales</taxon>
        <taxon>Kineosporiaceae</taxon>
        <taxon>Kineosporia</taxon>
    </lineage>
</organism>
<feature type="transmembrane region" description="Helical" evidence="1">
    <location>
        <begin position="23"/>
        <end position="42"/>
    </location>
</feature>
<evidence type="ECO:0000313" key="3">
    <source>
        <dbReference type="Proteomes" id="UP001235712"/>
    </source>
</evidence>
<sequence>MLKAVSGAFVVVGSGCRLWLRHWPVLLSIALFALAARNGALWASVRISDLNNTAGIFTLVLAPLATVTGIVLMLYTLRRSLPAISDAAAVVAPLDPVRHRERRLLDVLASVLVPFLAVYAAYGFLEEDTDRYLNALLGEEFAQNDYFSGLAGVSNNLDRFEIGGPWVEIGVVAGAIVLRFVLAKLEGRRRWVGLAFVGAYVEALWLVAVTVRLTSYQDAAWAWAESRRGVEMFVGGWEAMLRQLGPVAGAVDAAGAWTLDLISSVDSLVVVPVAWLTVGAVVYGHQLVPPPNPPEPRILRVVPGPVRRAGTEMLGEVAERFTGLFGGLRQLAVAGLGPMIVFGLAFLASQRLEDGLRELARLLLGPRPATVWLGFAPHIDIVTRAIGLSVTMCLLAAAIERVLSHTVPVDPAAQEPVSSPS</sequence>
<feature type="transmembrane region" description="Helical" evidence="1">
    <location>
        <begin position="163"/>
        <end position="182"/>
    </location>
</feature>
<dbReference type="PROSITE" id="PS51257">
    <property type="entry name" value="PROKAR_LIPOPROTEIN"/>
    <property type="match status" value="1"/>
</dbReference>
<keyword evidence="3" id="KW-1185">Reference proteome</keyword>
<dbReference type="Proteomes" id="UP001235712">
    <property type="component" value="Unassembled WGS sequence"/>
</dbReference>
<evidence type="ECO:0000313" key="2">
    <source>
        <dbReference type="EMBL" id="MDP9828015.1"/>
    </source>
</evidence>
<gene>
    <name evidence="2" type="ORF">J2S57_003764</name>
</gene>
<dbReference type="RefSeq" id="WP_307244761.1">
    <property type="nucleotide sequence ID" value="NZ_JAUSQZ010000001.1"/>
</dbReference>
<name>A0ABT9P746_9ACTN</name>
<comment type="caution">
    <text evidence="2">The sequence shown here is derived from an EMBL/GenBank/DDBJ whole genome shotgun (WGS) entry which is preliminary data.</text>
</comment>
<accession>A0ABT9P746</accession>
<proteinExistence type="predicted"/>
<feature type="transmembrane region" description="Helical" evidence="1">
    <location>
        <begin position="104"/>
        <end position="125"/>
    </location>
</feature>